<accession>A0A6G3ST95</accession>
<comment type="caution">
    <text evidence="2">The sequence shown here is derived from an EMBL/GenBank/DDBJ whole genome shotgun (WGS) entry which is preliminary data.</text>
</comment>
<sequence length="70" mass="7776">MTMPATRLIVVARMLAPRTYDSGQRPQGERAQGERAQGERAQGERAQGERPQGERADQRISRVAGGNRRT</sequence>
<proteinExistence type="predicted"/>
<dbReference type="AlphaFoldDB" id="A0A6G3ST95"/>
<name>A0A6G3ST95_STRAQ</name>
<reference evidence="2" key="1">
    <citation type="submission" date="2020-01" db="EMBL/GenBank/DDBJ databases">
        <title>Insect and environment-associated Actinomycetes.</title>
        <authorList>
            <person name="Currrie C."/>
            <person name="Chevrette M."/>
            <person name="Carlson C."/>
            <person name="Stubbendieck R."/>
            <person name="Wendt-Pienkowski E."/>
        </authorList>
    </citation>
    <scope>NUCLEOTIDE SEQUENCE</scope>
    <source>
        <strain evidence="2">SID505</strain>
    </source>
</reference>
<evidence type="ECO:0000313" key="2">
    <source>
        <dbReference type="EMBL" id="NEB86119.1"/>
    </source>
</evidence>
<feature type="region of interest" description="Disordered" evidence="1">
    <location>
        <begin position="17"/>
        <end position="70"/>
    </location>
</feature>
<gene>
    <name evidence="2" type="ORF">G3I43_18355</name>
</gene>
<evidence type="ECO:0000256" key="1">
    <source>
        <dbReference type="SAM" id="MobiDB-lite"/>
    </source>
</evidence>
<dbReference type="EMBL" id="JAAGMK010000528">
    <property type="protein sequence ID" value="NEB86119.1"/>
    <property type="molecule type" value="Genomic_DNA"/>
</dbReference>
<feature type="compositionally biased region" description="Basic and acidic residues" evidence="1">
    <location>
        <begin position="27"/>
        <end position="60"/>
    </location>
</feature>
<protein>
    <submittedName>
        <fullName evidence="2">Uncharacterized protein</fullName>
    </submittedName>
</protein>
<organism evidence="2">
    <name type="scientific">Streptomyces anulatus</name>
    <name type="common">Streptomyces chrysomallus</name>
    <dbReference type="NCBI Taxonomy" id="1892"/>
    <lineage>
        <taxon>Bacteria</taxon>
        <taxon>Bacillati</taxon>
        <taxon>Actinomycetota</taxon>
        <taxon>Actinomycetes</taxon>
        <taxon>Kitasatosporales</taxon>
        <taxon>Streptomycetaceae</taxon>
        <taxon>Streptomyces</taxon>
    </lineage>
</organism>